<dbReference type="GO" id="GO:0016853">
    <property type="term" value="F:isomerase activity"/>
    <property type="evidence" value="ECO:0007669"/>
    <property type="project" value="UniProtKB-KW"/>
</dbReference>
<feature type="domain" description="Xylose isomerase-like TIM barrel" evidence="1">
    <location>
        <begin position="99"/>
        <end position="241"/>
    </location>
</feature>
<dbReference type="InterPro" id="IPR036237">
    <property type="entry name" value="Xyl_isomerase-like_sf"/>
</dbReference>
<dbReference type="RefSeq" id="WP_039636342.1">
    <property type="nucleotide sequence ID" value="NZ_AYSO01000020.1"/>
</dbReference>
<dbReference type="Pfam" id="PF01261">
    <property type="entry name" value="AP_endonuc_2"/>
    <property type="match status" value="1"/>
</dbReference>
<evidence type="ECO:0000259" key="1">
    <source>
        <dbReference type="Pfam" id="PF01261"/>
    </source>
</evidence>
<name>A0A0C1TZB8_9CLOT</name>
<evidence type="ECO:0000313" key="2">
    <source>
        <dbReference type="EMBL" id="KIE44618.1"/>
    </source>
</evidence>
<proteinExistence type="predicted"/>
<comment type="caution">
    <text evidence="2">The sequence shown here is derived from an EMBL/GenBank/DDBJ whole genome shotgun (WGS) entry which is preliminary data.</text>
</comment>
<accession>A0A0C1TZB8</accession>
<dbReference type="SUPFAM" id="SSF51658">
    <property type="entry name" value="Xylose isomerase-like"/>
    <property type="match status" value="1"/>
</dbReference>
<evidence type="ECO:0000313" key="3">
    <source>
        <dbReference type="Proteomes" id="UP000031366"/>
    </source>
</evidence>
<sequence length="321" mass="38279">MLKLMNFSTYQYDIERFNYDYKKLEEFLEKNNMDGIELLKPLMWQEETISKNVIKGIHLSYYPSWIDFWHGNQKELLRQFGDIDSIKKYYGDIKKDIIVENYRKEIEVADRLGAEYVVFHVSHVQLEHSYNYKFNYSDSEIIEATAELINEVFKGLNTNIKLLFENLWWPGLTMLDKNMALTLLEKVNYSNKGFMLDTAHLMNTNHHLEDEEQGIKYLLKVVKDLGDLKKFIKGIHLNYSLSGKYIIEQIEKNNKNKLTLKEMNENIYRHVMNIDRHKPFSNKMIKSLVELINPEYVIYEFITSSLNELEEYIKIQHNALS</sequence>
<dbReference type="STRING" id="29341.RSJ17_05175"/>
<keyword evidence="3" id="KW-1185">Reference proteome</keyword>
<dbReference type="InterPro" id="IPR013022">
    <property type="entry name" value="Xyl_isomerase-like_TIM-brl"/>
</dbReference>
<protein>
    <submittedName>
        <fullName evidence="2">Xylose isomerase-like TIM barrel family protein</fullName>
    </submittedName>
</protein>
<organism evidence="2 3">
    <name type="scientific">Clostridium argentinense CDC 2741</name>
    <dbReference type="NCBI Taxonomy" id="1418104"/>
    <lineage>
        <taxon>Bacteria</taxon>
        <taxon>Bacillati</taxon>
        <taxon>Bacillota</taxon>
        <taxon>Clostridia</taxon>
        <taxon>Eubacteriales</taxon>
        <taxon>Clostridiaceae</taxon>
        <taxon>Clostridium</taxon>
    </lineage>
</organism>
<keyword evidence="2" id="KW-0413">Isomerase</keyword>
<gene>
    <name evidence="2" type="ORF">U732_475</name>
</gene>
<dbReference type="EMBL" id="AYSO01000020">
    <property type="protein sequence ID" value="KIE44618.1"/>
    <property type="molecule type" value="Genomic_DNA"/>
</dbReference>
<reference evidence="2 3" key="1">
    <citation type="journal article" date="2015" name="Infect. Genet. Evol.">
        <title>Genomic sequences of six botulinum neurotoxin-producing strains representing three clostridial species illustrate the mobility and diversity of botulinum neurotoxin genes.</title>
        <authorList>
            <person name="Smith T.J."/>
            <person name="Hill K.K."/>
            <person name="Xie G."/>
            <person name="Foley B.T."/>
            <person name="Williamson C.H."/>
            <person name="Foster J.T."/>
            <person name="Johnson S.L."/>
            <person name="Chertkov O."/>
            <person name="Teshima H."/>
            <person name="Gibbons H.S."/>
            <person name="Johnsky L.A."/>
            <person name="Karavis M.A."/>
            <person name="Smith L.A."/>
        </authorList>
    </citation>
    <scope>NUCLEOTIDE SEQUENCE [LARGE SCALE GENOMIC DNA]</scope>
    <source>
        <strain evidence="2 3">CDC 2741</strain>
    </source>
</reference>
<dbReference type="Proteomes" id="UP000031366">
    <property type="component" value="Unassembled WGS sequence"/>
</dbReference>
<dbReference type="AlphaFoldDB" id="A0A0C1TZB8"/>
<dbReference type="Gene3D" id="3.20.20.150">
    <property type="entry name" value="Divalent-metal-dependent TIM barrel enzymes"/>
    <property type="match status" value="1"/>
</dbReference>
<dbReference type="OrthoDB" id="6253202at2"/>